<dbReference type="Pfam" id="PF13855">
    <property type="entry name" value="LRR_8"/>
    <property type="match status" value="3"/>
</dbReference>
<dbReference type="SUPFAM" id="SSF52058">
    <property type="entry name" value="L domain-like"/>
    <property type="match status" value="1"/>
</dbReference>
<name>A0AAN8WAX8_9MAGN</name>
<evidence type="ECO:0000256" key="3">
    <source>
        <dbReference type="ARBA" id="ARBA00022692"/>
    </source>
</evidence>
<dbReference type="InterPro" id="IPR013210">
    <property type="entry name" value="LRR_N_plant-typ"/>
</dbReference>
<keyword evidence="7" id="KW-0472">Membrane</keyword>
<keyword evidence="3" id="KW-0812">Transmembrane</keyword>
<dbReference type="InterPro" id="IPR032675">
    <property type="entry name" value="LRR_dom_sf"/>
</dbReference>
<accession>A0AAN8WAX8</accession>
<evidence type="ECO:0000256" key="1">
    <source>
        <dbReference type="ARBA" id="ARBA00004479"/>
    </source>
</evidence>
<dbReference type="SUPFAM" id="SSF52047">
    <property type="entry name" value="RNI-like"/>
    <property type="match status" value="1"/>
</dbReference>
<evidence type="ECO:0000256" key="6">
    <source>
        <dbReference type="ARBA" id="ARBA00022989"/>
    </source>
</evidence>
<dbReference type="EMBL" id="JBAMMX010000004">
    <property type="protein sequence ID" value="KAK6943168.1"/>
    <property type="molecule type" value="Genomic_DNA"/>
</dbReference>
<evidence type="ECO:0000256" key="2">
    <source>
        <dbReference type="ARBA" id="ARBA00022614"/>
    </source>
</evidence>
<dbReference type="AlphaFoldDB" id="A0AAN8WAX8"/>
<feature type="chain" id="PRO_5042813546" evidence="9">
    <location>
        <begin position="30"/>
        <end position="539"/>
    </location>
</feature>
<evidence type="ECO:0000256" key="4">
    <source>
        <dbReference type="ARBA" id="ARBA00022729"/>
    </source>
</evidence>
<protein>
    <submittedName>
        <fullName evidence="11">Leucine-rich repeat</fullName>
    </submittedName>
</protein>
<reference evidence="11 12" key="1">
    <citation type="submission" date="2023-12" db="EMBL/GenBank/DDBJ databases">
        <title>A high-quality genome assembly for Dillenia turbinata (Dilleniales).</title>
        <authorList>
            <person name="Chanderbali A."/>
        </authorList>
    </citation>
    <scope>NUCLEOTIDE SEQUENCE [LARGE SCALE GENOMIC DNA]</scope>
    <source>
        <strain evidence="11">LSX21</strain>
        <tissue evidence="11">Leaf</tissue>
    </source>
</reference>
<evidence type="ECO:0000256" key="9">
    <source>
        <dbReference type="SAM" id="SignalP"/>
    </source>
</evidence>
<evidence type="ECO:0000256" key="7">
    <source>
        <dbReference type="ARBA" id="ARBA00023136"/>
    </source>
</evidence>
<evidence type="ECO:0000256" key="8">
    <source>
        <dbReference type="ARBA" id="ARBA00023180"/>
    </source>
</evidence>
<dbReference type="Pfam" id="PF00560">
    <property type="entry name" value="LRR_1"/>
    <property type="match status" value="2"/>
</dbReference>
<evidence type="ECO:0000256" key="5">
    <source>
        <dbReference type="ARBA" id="ARBA00022737"/>
    </source>
</evidence>
<gene>
    <name evidence="11" type="ORF">RJ641_028545</name>
</gene>
<feature type="non-terminal residue" evidence="11">
    <location>
        <position position="1"/>
    </location>
</feature>
<sequence>CIPYCPSMKIRSFLLLFLGHLSSICIVLGSAQCLADQKSLLLQLKQGLVYNSSLSTKLVQWNSSTDCCQWPGVICSNIGQVIALDLSSESISGGINSSSLFHLQYLQNLSLAYNSFPYTPNPSGFERLKNLNYLNLSNSPFAGQIPIEISYLTELNLTKLTRLHLDGVNISASGIEWCQALSSSLPNLQVLSMSNCYLSGPIHESLAKLHSLSSIQLDQNNLSTQVPEFFSKYLNLTSLQLSFCQLNGIFPKAILQIPTLQTLDLANNALFHGFLPEFPENGALQTWCLVTHSTLPESIGSLQMLSRIEIARCNLGGLIPKSMSNLTNLLYIDFSTNTLSGPIPSFSMSRNLTEIILSHNQLTGSIPSTYWEGLQHLVNVDMWNNSLRGRVPSSLFSLPSLQQIQLSYNLLNGQIDEVSNPSSSLLNTIDLQSNNLTGHIPTFFFKFQKLSVLLLSFNSFSGLIQLDMFQNLRDLTTLELSYNNLSIGLLNKSFTTLTPQFTILKLASCYLKEFPYLANQSRLTSLDLSNNLLSRKAPS</sequence>
<dbReference type="PANTHER" id="PTHR48061">
    <property type="entry name" value="LEUCINE-RICH REPEAT RECEPTOR PROTEIN KINASE EMS1-LIKE-RELATED"/>
    <property type="match status" value="1"/>
</dbReference>
<keyword evidence="6" id="KW-1133">Transmembrane helix</keyword>
<evidence type="ECO:0000313" key="11">
    <source>
        <dbReference type="EMBL" id="KAK6943168.1"/>
    </source>
</evidence>
<evidence type="ECO:0000259" key="10">
    <source>
        <dbReference type="Pfam" id="PF08263"/>
    </source>
</evidence>
<dbReference type="InterPro" id="IPR001611">
    <property type="entry name" value="Leu-rich_rpt"/>
</dbReference>
<comment type="subcellular location">
    <subcellularLocation>
        <location evidence="1">Membrane</location>
        <topology evidence="1">Single-pass type I membrane protein</topology>
    </subcellularLocation>
</comment>
<dbReference type="InterPro" id="IPR046956">
    <property type="entry name" value="RLP23-like"/>
</dbReference>
<keyword evidence="5" id="KW-0677">Repeat</keyword>
<dbReference type="Proteomes" id="UP001370490">
    <property type="component" value="Unassembled WGS sequence"/>
</dbReference>
<keyword evidence="12" id="KW-1185">Reference proteome</keyword>
<dbReference type="PANTHER" id="PTHR48061:SF2">
    <property type="entry name" value="RECEPTOR LIKE PROTEIN 30-LIKE"/>
    <property type="match status" value="1"/>
</dbReference>
<evidence type="ECO:0000313" key="12">
    <source>
        <dbReference type="Proteomes" id="UP001370490"/>
    </source>
</evidence>
<keyword evidence="2" id="KW-0433">Leucine-rich repeat</keyword>
<keyword evidence="4 9" id="KW-0732">Signal</keyword>
<dbReference type="Pfam" id="PF08263">
    <property type="entry name" value="LRRNT_2"/>
    <property type="match status" value="1"/>
</dbReference>
<feature type="domain" description="Leucine-rich repeat-containing N-terminal plant-type" evidence="10">
    <location>
        <begin position="35"/>
        <end position="76"/>
    </location>
</feature>
<organism evidence="11 12">
    <name type="scientific">Dillenia turbinata</name>
    <dbReference type="NCBI Taxonomy" id="194707"/>
    <lineage>
        <taxon>Eukaryota</taxon>
        <taxon>Viridiplantae</taxon>
        <taxon>Streptophyta</taxon>
        <taxon>Embryophyta</taxon>
        <taxon>Tracheophyta</taxon>
        <taxon>Spermatophyta</taxon>
        <taxon>Magnoliopsida</taxon>
        <taxon>eudicotyledons</taxon>
        <taxon>Gunneridae</taxon>
        <taxon>Pentapetalae</taxon>
        <taxon>Dilleniales</taxon>
        <taxon>Dilleniaceae</taxon>
        <taxon>Dillenia</taxon>
    </lineage>
</organism>
<proteinExistence type="predicted"/>
<dbReference type="Gene3D" id="3.80.10.10">
    <property type="entry name" value="Ribonuclease Inhibitor"/>
    <property type="match status" value="4"/>
</dbReference>
<dbReference type="GO" id="GO:0016020">
    <property type="term" value="C:membrane"/>
    <property type="evidence" value="ECO:0007669"/>
    <property type="project" value="UniProtKB-SubCell"/>
</dbReference>
<feature type="signal peptide" evidence="9">
    <location>
        <begin position="1"/>
        <end position="29"/>
    </location>
</feature>
<comment type="caution">
    <text evidence="11">The sequence shown here is derived from an EMBL/GenBank/DDBJ whole genome shotgun (WGS) entry which is preliminary data.</text>
</comment>
<keyword evidence="8" id="KW-0325">Glycoprotein</keyword>